<accession>A0ABP8N9F4</accession>
<dbReference type="SUPFAM" id="SSF49373">
    <property type="entry name" value="Invasin/intimin cell-adhesion fragments"/>
    <property type="match status" value="3"/>
</dbReference>
<dbReference type="Pfam" id="PF25354">
    <property type="entry name" value="Ig_NUP210_16th"/>
    <property type="match status" value="1"/>
</dbReference>
<evidence type="ECO:0000259" key="1">
    <source>
        <dbReference type="SMART" id="SM00635"/>
    </source>
</evidence>
<organism evidence="2 3">
    <name type="scientific">Nemorincola caseinilytica</name>
    <dbReference type="NCBI Taxonomy" id="2054315"/>
    <lineage>
        <taxon>Bacteria</taxon>
        <taxon>Pseudomonadati</taxon>
        <taxon>Bacteroidota</taxon>
        <taxon>Chitinophagia</taxon>
        <taxon>Chitinophagales</taxon>
        <taxon>Chitinophagaceae</taxon>
        <taxon>Nemorincola</taxon>
    </lineage>
</organism>
<protein>
    <recommendedName>
        <fullName evidence="1">BIG2 domain-containing protein</fullName>
    </recommendedName>
</protein>
<dbReference type="InterPro" id="IPR008964">
    <property type="entry name" value="Invasin/intimin_cell_adhesion"/>
</dbReference>
<dbReference type="InterPro" id="IPR003343">
    <property type="entry name" value="Big_2"/>
</dbReference>
<keyword evidence="3" id="KW-1185">Reference proteome</keyword>
<comment type="caution">
    <text evidence="2">The sequence shown here is derived from an EMBL/GenBank/DDBJ whole genome shotgun (WGS) entry which is preliminary data.</text>
</comment>
<name>A0ABP8N9F4_9BACT</name>
<sequence length="1791" mass="186322">MNRLIINTGFDPMAAGGAGAAIAGTVVPNAPNPDPHWEVIAMSPGLSADIAATPGAIAVVPVGAASVIDGPSVGWAVYPGGAGGPGNWIGCLNGPTYDQSTTDANYRWRIRRRFTLSCAARVTFNFVNASADNWIIGGTLNGVPMPIPLTAYCCGGLCCGSTGINMFGGDPGTFDPMMVFTEDLPAGTHDIVFEMMNDQAVPNNIGVAIQGFITTPSPSIVPENMGICVGENCPLPGPILCTGETSILPAPPPAAAGGGWTSHAPGVASVNPVTGQVGGVSPGIAIIEYTLPAGRGCPILTEVTVNAPAIGITGSVPFCQGSTITLSYATGGGTWSSSAPGIASVGPTGIVTGVAGGTATITYHMTPCYAVTTVTVNPSPTPITGTAKVCVTQSTTLSSSPTGGTWSSSNAPVAVVSPTGVVTGIMPGTSVITYMLAGGCYTTKVVTVYALPGVITGIMSVCVGSTTVLSNAVTGGTWSTPPAIPPRVFVNASTGAVTGLLPGTATIIYTAPGGACSTSATVIVDILPPAVVILPVTSIYEGCTYTLTGIPGLVSPGTTVSWTLPTTTTGSALGVPVNTALSSTVSFTAGAPGVIVVRYKLTNACGSRTTTLKFEIMPKPRIKTARSIDMCKDDVTTLSAGPAGGTWTGGDPLVATVTPGGVVTGVGVGSTVFTYTLPLGTAGCTAVGYTVVNVHPAPTPISGSLVICDSGATTTLTNGEPGGTWTSSDPSVASIDPVTGVVTGHSSGTATITYEVPPWRCFKTAVVSVLIGAPACVCSDYVPAGAIFNELDPLHTGTISGIIPSGNYYLNHDITIHTGTAVNLTGCVVVMSPGVKITVNSRAIMEVVHSHLFCCRPNMWQGIVLSTDLSGGGSGSTGQLILTNDKTGSTLVEDARVAVDIPSPQPMPGYTTAGAATNDLTLYASGVTFNRNNRGIRITDAAMPGLPISGPPTTLHPSYPFVVQNAVFTSRDLSVFTGWPYAWPRNDGSILVGALKAPYPAPPTNLYRPPYYLEAYTQVSCNMGGIPTTGIELHDVGTTTGAGIGTYSGVVIGSPSGTPGVAMRNIFDNMRIGILAKNSNLASRNSAYMHMKGTLASVSGTGTGSGIYSYRDNAGALANLKIGLDVYGNASGYRNEFWDCVIGVKAQDLYAIRGMYSYMSSQHTSTVPSGGTQGRAGYAVTASEFFDIQLNDNTIYNIRTGISCQVVPPAVDHSLYVGQITASRNLISANSTLTATMTNNEYVHTGIAVQALIYPYSGGIVPGSQVNTDYNSMAYVYNGIVLTGFDQDHQIKTSRINAILLRPDGMGHLPYQQAGILHANDLRDHIQTNLVMGPGYNVPAPAATYDPALTTTRSILEGIHCNDLNSTYICNNLLRDINTGFYFDGISNLNWIGNMMMNNAYGYVLHGNISPQPLSHYWSMTNDVTANVWNATGGFSWASNWQTYTIGAVDLSNITGSAMYVDPTPVTSLPIYNGSDPGGTPYSTAMGGGIDVATGTTTVPLCDIPDPTTIPIVYRHAGQKKRKVLTGQNWMSQMHTWKAIANNDGTNMSAELYAFKQMAENSRYKYLTDIESDIASGNYEHAKQLLAQPLNYMTSDARDAETNVVLADKAGDNIVSNYKQYYDLLIRYSTDKLNSADSQHLVVLAEKCPLADGAAIYQARALYNLVFDDCRIFSDLGCKLEPQQEIDEAAGATTAVGGQNADDAYKLTQAYTLHPNPSDGNMTLTQKVQDNEPVMAEVWNAAGASIFKGELRFTAGTTDLNIGNISGGMYMLQLIDSKGNRSTLRFVINGR</sequence>
<feature type="domain" description="BIG2" evidence="1">
    <location>
        <begin position="370"/>
        <end position="446"/>
    </location>
</feature>
<dbReference type="InterPro" id="IPR057586">
    <property type="entry name" value="Ig_NUP210_16th"/>
</dbReference>
<dbReference type="SMART" id="SM00635">
    <property type="entry name" value="BID_2"/>
    <property type="match status" value="3"/>
</dbReference>
<dbReference type="EMBL" id="BAABFA010000005">
    <property type="protein sequence ID" value="GAA4461728.1"/>
    <property type="molecule type" value="Genomic_DNA"/>
</dbReference>
<dbReference type="Gene3D" id="2.60.40.1080">
    <property type="match status" value="3"/>
</dbReference>
<dbReference type="NCBIfam" id="TIGR04183">
    <property type="entry name" value="Por_Secre_tail"/>
    <property type="match status" value="1"/>
</dbReference>
<gene>
    <name evidence="2" type="ORF">GCM10023093_06900</name>
</gene>
<feature type="domain" description="BIG2" evidence="1">
    <location>
        <begin position="688"/>
        <end position="774"/>
    </location>
</feature>
<dbReference type="Proteomes" id="UP001500067">
    <property type="component" value="Unassembled WGS sequence"/>
</dbReference>
<feature type="domain" description="BIG2" evidence="1">
    <location>
        <begin position="299"/>
        <end position="369"/>
    </location>
</feature>
<proteinExistence type="predicted"/>
<evidence type="ECO:0000313" key="3">
    <source>
        <dbReference type="Proteomes" id="UP001500067"/>
    </source>
</evidence>
<evidence type="ECO:0000313" key="2">
    <source>
        <dbReference type="EMBL" id="GAA4461728.1"/>
    </source>
</evidence>
<reference evidence="3" key="1">
    <citation type="journal article" date="2019" name="Int. J. Syst. Evol. Microbiol.">
        <title>The Global Catalogue of Microorganisms (GCM) 10K type strain sequencing project: providing services to taxonomists for standard genome sequencing and annotation.</title>
        <authorList>
            <consortium name="The Broad Institute Genomics Platform"/>
            <consortium name="The Broad Institute Genome Sequencing Center for Infectious Disease"/>
            <person name="Wu L."/>
            <person name="Ma J."/>
        </authorList>
    </citation>
    <scope>NUCLEOTIDE SEQUENCE [LARGE SCALE GENOMIC DNA]</scope>
    <source>
        <strain evidence="3">JCM 32105</strain>
    </source>
</reference>
<dbReference type="InterPro" id="IPR026444">
    <property type="entry name" value="Secre_tail"/>
</dbReference>
<dbReference type="Pfam" id="PF18962">
    <property type="entry name" value="Por_Secre_tail"/>
    <property type="match status" value="1"/>
</dbReference>